<sequence>MKLMLILTLTITLGIFSNAEEVIDKRKEARSGWYGSRYNGYLDSDENYGYGSFIKGNSNFGYLDDSREDPPIHLILDLGIPLLIPDLSLRRTPGLLIRRIIDLHIPLTIAPDSLHLTLIDPPTGYLVKSL</sequence>
<keyword evidence="3" id="KW-1185">Reference proteome</keyword>
<evidence type="ECO:0000256" key="1">
    <source>
        <dbReference type="SAM" id="SignalP"/>
    </source>
</evidence>
<evidence type="ECO:0000313" key="3">
    <source>
        <dbReference type="Proteomes" id="UP000326759"/>
    </source>
</evidence>
<dbReference type="Proteomes" id="UP000326759">
    <property type="component" value="Unassembled WGS sequence"/>
</dbReference>
<comment type="caution">
    <text evidence="2">The sequence shown here is derived from an EMBL/GenBank/DDBJ whole genome shotgun (WGS) entry which is preliminary data.</text>
</comment>
<organism evidence="2 3">
    <name type="scientific">Armadillidium nasatum</name>
    <dbReference type="NCBI Taxonomy" id="96803"/>
    <lineage>
        <taxon>Eukaryota</taxon>
        <taxon>Metazoa</taxon>
        <taxon>Ecdysozoa</taxon>
        <taxon>Arthropoda</taxon>
        <taxon>Crustacea</taxon>
        <taxon>Multicrustacea</taxon>
        <taxon>Malacostraca</taxon>
        <taxon>Eumalacostraca</taxon>
        <taxon>Peracarida</taxon>
        <taxon>Isopoda</taxon>
        <taxon>Oniscidea</taxon>
        <taxon>Crinocheta</taxon>
        <taxon>Armadillidiidae</taxon>
        <taxon>Armadillidium</taxon>
    </lineage>
</organism>
<proteinExistence type="predicted"/>
<gene>
    <name evidence="2" type="ORF">Anas_04716</name>
</gene>
<dbReference type="EMBL" id="SEYY01000640">
    <property type="protein sequence ID" value="KAB7506822.1"/>
    <property type="molecule type" value="Genomic_DNA"/>
</dbReference>
<evidence type="ECO:0000313" key="2">
    <source>
        <dbReference type="EMBL" id="KAB7506822.1"/>
    </source>
</evidence>
<feature type="chain" id="PRO_5024325580" evidence="1">
    <location>
        <begin position="20"/>
        <end position="130"/>
    </location>
</feature>
<reference evidence="2 3" key="1">
    <citation type="journal article" date="2019" name="PLoS Biol.">
        <title>Sex chromosomes control vertical transmission of feminizing Wolbachia symbionts in an isopod.</title>
        <authorList>
            <person name="Becking T."/>
            <person name="Chebbi M.A."/>
            <person name="Giraud I."/>
            <person name="Moumen B."/>
            <person name="Laverre T."/>
            <person name="Caubet Y."/>
            <person name="Peccoud J."/>
            <person name="Gilbert C."/>
            <person name="Cordaux R."/>
        </authorList>
    </citation>
    <scope>NUCLEOTIDE SEQUENCE [LARGE SCALE GENOMIC DNA]</scope>
    <source>
        <strain evidence="2">ANa2</strain>
        <tissue evidence="2">Whole body excluding digestive tract and cuticle</tissue>
    </source>
</reference>
<accession>A0A5N5TL15</accession>
<dbReference type="AlphaFoldDB" id="A0A5N5TL15"/>
<name>A0A5N5TL15_9CRUS</name>
<feature type="signal peptide" evidence="1">
    <location>
        <begin position="1"/>
        <end position="19"/>
    </location>
</feature>
<keyword evidence="1" id="KW-0732">Signal</keyword>
<protein>
    <submittedName>
        <fullName evidence="2">Uncharacterized protein</fullName>
    </submittedName>
</protein>